<dbReference type="EMBL" id="JBANRG010000021">
    <property type="protein sequence ID" value="KAK7456330.1"/>
    <property type="molecule type" value="Genomic_DNA"/>
</dbReference>
<organism evidence="1 2">
    <name type="scientific">Marasmiellus scandens</name>
    <dbReference type="NCBI Taxonomy" id="2682957"/>
    <lineage>
        <taxon>Eukaryota</taxon>
        <taxon>Fungi</taxon>
        <taxon>Dikarya</taxon>
        <taxon>Basidiomycota</taxon>
        <taxon>Agaricomycotina</taxon>
        <taxon>Agaricomycetes</taxon>
        <taxon>Agaricomycetidae</taxon>
        <taxon>Agaricales</taxon>
        <taxon>Marasmiineae</taxon>
        <taxon>Omphalotaceae</taxon>
        <taxon>Marasmiellus</taxon>
    </lineage>
</organism>
<evidence type="ECO:0008006" key="3">
    <source>
        <dbReference type="Google" id="ProtNLM"/>
    </source>
</evidence>
<reference evidence="1 2" key="1">
    <citation type="submission" date="2024-01" db="EMBL/GenBank/DDBJ databases">
        <title>A draft genome for the cacao thread blight pathogen Marasmiellus scandens.</title>
        <authorList>
            <person name="Baruah I.K."/>
            <person name="Leung J."/>
            <person name="Bukari Y."/>
            <person name="Amoako-Attah I."/>
            <person name="Meinhardt L.W."/>
            <person name="Bailey B.A."/>
            <person name="Cohen S.P."/>
        </authorList>
    </citation>
    <scope>NUCLEOTIDE SEQUENCE [LARGE SCALE GENOMIC DNA]</scope>
    <source>
        <strain evidence="1 2">GH-19</strain>
    </source>
</reference>
<keyword evidence="2" id="KW-1185">Reference proteome</keyword>
<evidence type="ECO:0000313" key="1">
    <source>
        <dbReference type="EMBL" id="KAK7456330.1"/>
    </source>
</evidence>
<accession>A0ABR1JAN7</accession>
<name>A0ABR1JAN7_9AGAR</name>
<evidence type="ECO:0000313" key="2">
    <source>
        <dbReference type="Proteomes" id="UP001498398"/>
    </source>
</evidence>
<comment type="caution">
    <text evidence="1">The sequence shown here is derived from an EMBL/GenBank/DDBJ whole genome shotgun (WGS) entry which is preliminary data.</text>
</comment>
<dbReference type="Proteomes" id="UP001498398">
    <property type="component" value="Unassembled WGS sequence"/>
</dbReference>
<gene>
    <name evidence="1" type="ORF">VKT23_010577</name>
</gene>
<sequence length="375" mass="42992">MATAVAPEYRGDIDEPMSSKEFLRKAELYMKMLYKQEEMADSVGLLFKDGSRAEEWYESKKEWDKKTWAEFKKEFLNKFLPRPAALKEKTEYRKQMLEMKLTIGELGKRDDSTGEWAHKRFARRLYELAKAAGIAETSSDIMTVHSGLPEMIKEKVLEEAQDWKKFTDEIAVVDKKHIETEKKKEEQIQALELKQHRLRHKPNEIRQHMAELATQIHSQRHRGHSNFAAYPGRATTAILNEAQKVTLRSNINAYNQRPNNTEGVEAYKKDMRELGEKWGRTKFNENMVYPYAPGTKKPGSGECFKCGKEYHGRGAPCNSGTAISSQEGHWRAFVQRELGRAGAGESVRVNMVGEEKSYDWMLAGFNPGNGEGSAE</sequence>
<protein>
    <recommendedName>
        <fullName evidence="3">Polyprotein</fullName>
    </recommendedName>
</protein>
<proteinExistence type="predicted"/>